<dbReference type="NCBIfam" id="NF002826">
    <property type="entry name" value="PRK03001.1"/>
    <property type="match status" value="1"/>
</dbReference>
<comment type="subcellular location">
    <subcellularLocation>
        <location evidence="1 12">Cell membrane</location>
        <topology evidence="1 12">Multi-pass membrane protein</topology>
    </subcellularLocation>
</comment>
<dbReference type="AlphaFoldDB" id="A0A9D6YYM1"/>
<keyword evidence="8 12" id="KW-0862">Zinc</keyword>
<evidence type="ECO:0000256" key="7">
    <source>
        <dbReference type="ARBA" id="ARBA00022801"/>
    </source>
</evidence>
<dbReference type="GO" id="GO:0005886">
    <property type="term" value="C:plasma membrane"/>
    <property type="evidence" value="ECO:0007669"/>
    <property type="project" value="UniProtKB-SubCell"/>
</dbReference>
<keyword evidence="5 12" id="KW-0812">Transmembrane</keyword>
<keyword evidence="3 12" id="KW-1003">Cell membrane</keyword>
<comment type="cofactor">
    <cofactor evidence="12">
        <name>Zn(2+)</name>
        <dbReference type="ChEBI" id="CHEBI:29105"/>
    </cofactor>
    <text evidence="12">Binds 1 zinc ion per subunit.</text>
</comment>
<keyword evidence="6 12" id="KW-0479">Metal-binding</keyword>
<dbReference type="InterPro" id="IPR022919">
    <property type="entry name" value="Pept_M48_protease_HtpX"/>
</dbReference>
<reference evidence="14" key="1">
    <citation type="submission" date="2020-07" db="EMBL/GenBank/DDBJ databases">
        <title>Huge and variable diversity of episymbiotic CPR bacteria and DPANN archaea in groundwater ecosystems.</title>
        <authorList>
            <person name="He C.Y."/>
            <person name="Keren R."/>
            <person name="Whittaker M."/>
            <person name="Farag I.F."/>
            <person name="Doudna J."/>
            <person name="Cate J.H.D."/>
            <person name="Banfield J.F."/>
        </authorList>
    </citation>
    <scope>NUCLEOTIDE SEQUENCE</scope>
    <source>
        <strain evidence="14">NC_groundwater_1664_Pr3_B-0.1um_52_9</strain>
    </source>
</reference>
<feature type="binding site" evidence="12">
    <location>
        <position position="135"/>
    </location>
    <ligand>
        <name>Zn(2+)</name>
        <dbReference type="ChEBI" id="CHEBI:29105"/>
        <note>catalytic</note>
    </ligand>
</feature>
<dbReference type="GO" id="GO:0006508">
    <property type="term" value="P:proteolysis"/>
    <property type="evidence" value="ECO:0007669"/>
    <property type="project" value="UniProtKB-KW"/>
</dbReference>
<keyword evidence="10 12" id="KW-0482">Metalloprotease</keyword>
<feature type="transmembrane region" description="Helical" evidence="12">
    <location>
        <begin position="177"/>
        <end position="198"/>
    </location>
</feature>
<dbReference type="EMBL" id="JACRDE010000002">
    <property type="protein sequence ID" value="MBI5247858.1"/>
    <property type="molecule type" value="Genomic_DNA"/>
</dbReference>
<evidence type="ECO:0000256" key="3">
    <source>
        <dbReference type="ARBA" id="ARBA00022475"/>
    </source>
</evidence>
<feature type="binding site" evidence="12">
    <location>
        <position position="203"/>
    </location>
    <ligand>
        <name>Zn(2+)</name>
        <dbReference type="ChEBI" id="CHEBI:29105"/>
        <note>catalytic</note>
    </ligand>
</feature>
<dbReference type="EC" id="3.4.24.-" evidence="12"/>
<evidence type="ECO:0000259" key="13">
    <source>
        <dbReference type="Pfam" id="PF01435"/>
    </source>
</evidence>
<evidence type="ECO:0000256" key="4">
    <source>
        <dbReference type="ARBA" id="ARBA00022670"/>
    </source>
</evidence>
<evidence type="ECO:0000313" key="14">
    <source>
        <dbReference type="EMBL" id="MBI5247858.1"/>
    </source>
</evidence>
<evidence type="ECO:0000256" key="12">
    <source>
        <dbReference type="HAMAP-Rule" id="MF_00188"/>
    </source>
</evidence>
<comment type="caution">
    <text evidence="14">The sequence shown here is derived from an EMBL/GenBank/DDBJ whole genome shotgun (WGS) entry which is preliminary data.</text>
</comment>
<dbReference type="GO" id="GO:0004222">
    <property type="term" value="F:metalloendopeptidase activity"/>
    <property type="evidence" value="ECO:0007669"/>
    <property type="project" value="UniProtKB-UniRule"/>
</dbReference>
<feature type="domain" description="Peptidase M48" evidence="13">
    <location>
        <begin position="66"/>
        <end position="276"/>
    </location>
</feature>
<dbReference type="PANTHER" id="PTHR43221:SF1">
    <property type="entry name" value="PROTEASE HTPX"/>
    <property type="match status" value="1"/>
</dbReference>
<keyword evidence="9 12" id="KW-1133">Transmembrane helix</keyword>
<evidence type="ECO:0000256" key="11">
    <source>
        <dbReference type="ARBA" id="ARBA00023136"/>
    </source>
</evidence>
<feature type="active site" evidence="12">
    <location>
        <position position="132"/>
    </location>
</feature>
<feature type="transmembrane region" description="Helical" evidence="12">
    <location>
        <begin position="141"/>
        <end position="165"/>
    </location>
</feature>
<evidence type="ECO:0000256" key="2">
    <source>
        <dbReference type="ARBA" id="ARBA00009779"/>
    </source>
</evidence>
<evidence type="ECO:0000313" key="15">
    <source>
        <dbReference type="Proteomes" id="UP000807825"/>
    </source>
</evidence>
<organism evidence="14 15">
    <name type="scientific">Desulfomonile tiedjei</name>
    <dbReference type="NCBI Taxonomy" id="2358"/>
    <lineage>
        <taxon>Bacteria</taxon>
        <taxon>Pseudomonadati</taxon>
        <taxon>Thermodesulfobacteriota</taxon>
        <taxon>Desulfomonilia</taxon>
        <taxon>Desulfomonilales</taxon>
        <taxon>Desulfomonilaceae</taxon>
        <taxon>Desulfomonile</taxon>
    </lineage>
</organism>
<accession>A0A9D6YYM1</accession>
<dbReference type="PANTHER" id="PTHR43221">
    <property type="entry name" value="PROTEASE HTPX"/>
    <property type="match status" value="1"/>
</dbReference>
<dbReference type="GO" id="GO:0008270">
    <property type="term" value="F:zinc ion binding"/>
    <property type="evidence" value="ECO:0007669"/>
    <property type="project" value="UniProtKB-UniRule"/>
</dbReference>
<protein>
    <recommendedName>
        <fullName evidence="12">Protease HtpX homolog</fullName>
        <ecNumber evidence="12">3.4.24.-</ecNumber>
    </recommendedName>
</protein>
<dbReference type="Gene3D" id="3.30.2010.10">
    <property type="entry name" value="Metalloproteases ('zincins'), catalytic domain"/>
    <property type="match status" value="1"/>
</dbReference>
<gene>
    <name evidence="12 14" type="primary">htpX</name>
    <name evidence="14" type="ORF">HY912_00045</name>
</gene>
<evidence type="ECO:0000256" key="5">
    <source>
        <dbReference type="ARBA" id="ARBA00022692"/>
    </source>
</evidence>
<comment type="similarity">
    <text evidence="2 12">Belongs to the peptidase M48B family.</text>
</comment>
<dbReference type="Pfam" id="PF01435">
    <property type="entry name" value="Peptidase_M48"/>
    <property type="match status" value="1"/>
</dbReference>
<evidence type="ECO:0000256" key="1">
    <source>
        <dbReference type="ARBA" id="ARBA00004651"/>
    </source>
</evidence>
<evidence type="ECO:0000256" key="9">
    <source>
        <dbReference type="ARBA" id="ARBA00022989"/>
    </source>
</evidence>
<feature type="transmembrane region" description="Helical" evidence="12">
    <location>
        <begin position="32"/>
        <end position="49"/>
    </location>
</feature>
<dbReference type="HAMAP" id="MF_00188">
    <property type="entry name" value="Pept_M48_protease_HtpX"/>
    <property type="match status" value="1"/>
</dbReference>
<name>A0A9D6YYM1_9BACT</name>
<dbReference type="InterPro" id="IPR001915">
    <property type="entry name" value="Peptidase_M48"/>
</dbReference>
<dbReference type="InterPro" id="IPR050083">
    <property type="entry name" value="HtpX_protease"/>
</dbReference>
<feature type="binding site" evidence="12">
    <location>
        <position position="131"/>
    </location>
    <ligand>
        <name>Zn(2+)</name>
        <dbReference type="ChEBI" id="CHEBI:29105"/>
        <note>catalytic</note>
    </ligand>
</feature>
<dbReference type="CDD" id="cd07336">
    <property type="entry name" value="M48B_HtpX_like"/>
    <property type="match status" value="1"/>
</dbReference>
<sequence length="278" mass="29492">MANQVKTIALLTALAALLVVIGGAFGGKNGATIALVIALALNFGSYWFSDKIVLRMYQAQEVTETEAPDLYHLVQQLTDRAGLPMPKVYIIPDDSPNAFATGRNPSHAAVAVTEGILRLLSWEELAGVIGHELGHVKNRDILIQSIAATIGAAITYIAQFGFLFGGRRDEEGGGGSLVGGILMMILAPLAAAVIQMAISRSREYIADDTGAQICGHPLWLAAALDKLRRGSEAIPMHADQATAHMFIVSPLFGGGLASLFSTHPPIEQRIARLQEMAG</sequence>
<keyword evidence="4 12" id="KW-0645">Protease</keyword>
<evidence type="ECO:0000256" key="10">
    <source>
        <dbReference type="ARBA" id="ARBA00023049"/>
    </source>
</evidence>
<evidence type="ECO:0000256" key="8">
    <source>
        <dbReference type="ARBA" id="ARBA00022833"/>
    </source>
</evidence>
<evidence type="ECO:0000256" key="6">
    <source>
        <dbReference type="ARBA" id="ARBA00022723"/>
    </source>
</evidence>
<proteinExistence type="inferred from homology"/>
<dbReference type="Proteomes" id="UP000807825">
    <property type="component" value="Unassembled WGS sequence"/>
</dbReference>
<keyword evidence="7 12" id="KW-0378">Hydrolase</keyword>
<keyword evidence="11 12" id="KW-0472">Membrane</keyword>